<evidence type="ECO:0000256" key="2">
    <source>
        <dbReference type="ARBA" id="ARBA00022692"/>
    </source>
</evidence>
<feature type="transmembrane region" description="Helical" evidence="5">
    <location>
        <begin position="63"/>
        <end position="88"/>
    </location>
</feature>
<comment type="subcellular location">
    <subcellularLocation>
        <location evidence="1">Membrane</location>
        <topology evidence="1">Multi-pass membrane protein</topology>
    </subcellularLocation>
</comment>
<evidence type="ECO:0000256" key="4">
    <source>
        <dbReference type="ARBA" id="ARBA00023136"/>
    </source>
</evidence>
<dbReference type="Pfam" id="PF02674">
    <property type="entry name" value="Colicin_V"/>
    <property type="match status" value="1"/>
</dbReference>
<accession>A0ABV7WTA8</accession>
<comment type="caution">
    <text evidence="6">The sequence shown here is derived from an EMBL/GenBank/DDBJ whole genome shotgun (WGS) entry which is preliminary data.</text>
</comment>
<evidence type="ECO:0000313" key="7">
    <source>
        <dbReference type="Proteomes" id="UP001595710"/>
    </source>
</evidence>
<feature type="transmembrane region" description="Helical" evidence="5">
    <location>
        <begin position="100"/>
        <end position="125"/>
    </location>
</feature>
<dbReference type="EMBL" id="JBHRYN010000012">
    <property type="protein sequence ID" value="MFC3702302.1"/>
    <property type="molecule type" value="Genomic_DNA"/>
</dbReference>
<dbReference type="RefSeq" id="WP_215999086.1">
    <property type="nucleotide sequence ID" value="NZ_JAUFQI010000001.1"/>
</dbReference>
<proteinExistence type="predicted"/>
<evidence type="ECO:0000313" key="6">
    <source>
        <dbReference type="EMBL" id="MFC3702302.1"/>
    </source>
</evidence>
<evidence type="ECO:0000256" key="5">
    <source>
        <dbReference type="SAM" id="Phobius"/>
    </source>
</evidence>
<dbReference type="Proteomes" id="UP001595710">
    <property type="component" value="Unassembled WGS sequence"/>
</dbReference>
<dbReference type="InterPro" id="IPR003825">
    <property type="entry name" value="Colicin-V_CvpA"/>
</dbReference>
<evidence type="ECO:0000256" key="1">
    <source>
        <dbReference type="ARBA" id="ARBA00004141"/>
    </source>
</evidence>
<dbReference type="PANTHER" id="PTHR36926:SF1">
    <property type="entry name" value="COLICIN V PRODUCTION PROTEIN"/>
    <property type="match status" value="1"/>
</dbReference>
<keyword evidence="7" id="KW-1185">Reference proteome</keyword>
<keyword evidence="2 5" id="KW-0812">Transmembrane</keyword>
<dbReference type="InterPro" id="IPR052719">
    <property type="entry name" value="CvpA-like"/>
</dbReference>
<keyword evidence="3 5" id="KW-1133">Transmembrane helix</keyword>
<protein>
    <submittedName>
        <fullName evidence="6">CvpA family protein</fullName>
    </submittedName>
</protein>
<gene>
    <name evidence="6" type="ORF">ACFOND_11685</name>
</gene>
<evidence type="ECO:0000256" key="3">
    <source>
        <dbReference type="ARBA" id="ARBA00022989"/>
    </source>
</evidence>
<reference evidence="7" key="1">
    <citation type="journal article" date="2019" name="Int. J. Syst. Evol. Microbiol.">
        <title>The Global Catalogue of Microorganisms (GCM) 10K type strain sequencing project: providing services to taxonomists for standard genome sequencing and annotation.</title>
        <authorList>
            <consortium name="The Broad Institute Genomics Platform"/>
            <consortium name="The Broad Institute Genome Sequencing Center for Infectious Disease"/>
            <person name="Wu L."/>
            <person name="Ma J."/>
        </authorList>
    </citation>
    <scope>NUCLEOTIDE SEQUENCE [LARGE SCALE GENOMIC DNA]</scope>
    <source>
        <strain evidence="7">CECT 8288</strain>
    </source>
</reference>
<feature type="transmembrane region" description="Helical" evidence="5">
    <location>
        <begin position="31"/>
        <end position="51"/>
    </location>
</feature>
<feature type="transmembrane region" description="Helical" evidence="5">
    <location>
        <begin position="6"/>
        <end position="24"/>
    </location>
</feature>
<keyword evidence="4 5" id="KW-0472">Membrane</keyword>
<organism evidence="6 7">
    <name type="scientific">Reinekea marina</name>
    <dbReference type="NCBI Taxonomy" id="1310421"/>
    <lineage>
        <taxon>Bacteria</taxon>
        <taxon>Pseudomonadati</taxon>
        <taxon>Pseudomonadota</taxon>
        <taxon>Gammaproteobacteria</taxon>
        <taxon>Oceanospirillales</taxon>
        <taxon>Saccharospirillaceae</taxon>
        <taxon>Reinekea</taxon>
    </lineage>
</organism>
<name>A0ABV7WTA8_9GAMM</name>
<sequence>MTFIDWTIITILVVSALISIKRGFTKEAMSLVSWLAALFVARLFSANLATLMTSMIENEAYRYTAAFAILFIVTLIVGSLVNHLLGEFIRMTGLTGTDRVLGVVFGLLRGLVIVVAILAMGRLFALDQFWQDSVLVPYFEPVIRWTGDSIHKASGAILSVGGEN</sequence>
<dbReference type="PANTHER" id="PTHR36926">
    <property type="entry name" value="COLICIN V PRODUCTION PROTEIN"/>
    <property type="match status" value="1"/>
</dbReference>